<dbReference type="CDD" id="cd00082">
    <property type="entry name" value="HisKA"/>
    <property type="match status" value="1"/>
</dbReference>
<keyword evidence="4" id="KW-1003">Cell membrane</keyword>
<dbReference type="InterPro" id="IPR050980">
    <property type="entry name" value="2C_sensor_his_kinase"/>
</dbReference>
<comment type="subcellular location">
    <subcellularLocation>
        <location evidence="2">Cell inner membrane</location>
        <topology evidence="2">Multi-pass membrane protein</topology>
    </subcellularLocation>
</comment>
<evidence type="ECO:0000256" key="3">
    <source>
        <dbReference type="ARBA" id="ARBA00012438"/>
    </source>
</evidence>
<dbReference type="Gene3D" id="3.30.565.10">
    <property type="entry name" value="Histidine kinase-like ATPase, C-terminal domain"/>
    <property type="match status" value="1"/>
</dbReference>
<evidence type="ECO:0000313" key="19">
    <source>
        <dbReference type="Proteomes" id="UP000472580"/>
    </source>
</evidence>
<comment type="catalytic activity">
    <reaction evidence="1">
        <text>ATP + protein L-histidine = ADP + protein N-phospho-L-histidine.</text>
        <dbReference type="EC" id="2.7.13.3"/>
    </reaction>
</comment>
<evidence type="ECO:0000256" key="4">
    <source>
        <dbReference type="ARBA" id="ARBA00022475"/>
    </source>
</evidence>
<dbReference type="Pfam" id="PF00672">
    <property type="entry name" value="HAMP"/>
    <property type="match status" value="1"/>
</dbReference>
<evidence type="ECO:0000313" key="18">
    <source>
        <dbReference type="EMBL" id="MVX57717.1"/>
    </source>
</evidence>
<dbReference type="InterPro" id="IPR032408">
    <property type="entry name" value="RisS_PPD"/>
</dbReference>
<dbReference type="Gene3D" id="1.10.287.130">
    <property type="match status" value="1"/>
</dbReference>
<dbReference type="EMBL" id="WSRP01000042">
    <property type="protein sequence ID" value="MVX57717.1"/>
    <property type="molecule type" value="Genomic_DNA"/>
</dbReference>
<evidence type="ECO:0000256" key="11">
    <source>
        <dbReference type="ARBA" id="ARBA00022840"/>
    </source>
</evidence>
<organism evidence="18 19">
    <name type="scientific">Parasutterella muris</name>
    <dbReference type="NCBI Taxonomy" id="2565572"/>
    <lineage>
        <taxon>Bacteria</taxon>
        <taxon>Pseudomonadati</taxon>
        <taxon>Pseudomonadota</taxon>
        <taxon>Betaproteobacteria</taxon>
        <taxon>Burkholderiales</taxon>
        <taxon>Sutterellaceae</taxon>
        <taxon>Parasutterella</taxon>
    </lineage>
</organism>
<dbReference type="SMART" id="SM00304">
    <property type="entry name" value="HAMP"/>
    <property type="match status" value="1"/>
</dbReference>
<dbReference type="PROSITE" id="PS50885">
    <property type="entry name" value="HAMP"/>
    <property type="match status" value="1"/>
</dbReference>
<dbReference type="RefSeq" id="WP_160336131.1">
    <property type="nucleotide sequence ID" value="NZ_CALPCR010000007.1"/>
</dbReference>
<protein>
    <recommendedName>
        <fullName evidence="3">histidine kinase</fullName>
        <ecNumber evidence="3">2.7.13.3</ecNumber>
    </recommendedName>
</protein>
<keyword evidence="10" id="KW-0418">Kinase</keyword>
<evidence type="ECO:0000259" key="17">
    <source>
        <dbReference type="PROSITE" id="PS50885"/>
    </source>
</evidence>
<dbReference type="PROSITE" id="PS50109">
    <property type="entry name" value="HIS_KIN"/>
    <property type="match status" value="1"/>
</dbReference>
<keyword evidence="19" id="KW-1185">Reference proteome</keyword>
<keyword evidence="13" id="KW-0902">Two-component regulatory system</keyword>
<dbReference type="CDD" id="cd06225">
    <property type="entry name" value="HAMP"/>
    <property type="match status" value="1"/>
</dbReference>
<feature type="domain" description="HAMP" evidence="17">
    <location>
        <begin position="184"/>
        <end position="236"/>
    </location>
</feature>
<dbReference type="InterPro" id="IPR038421">
    <property type="entry name" value="RisS_PPD_sf"/>
</dbReference>
<name>A0A6L6YJ94_9BURK</name>
<keyword evidence="7" id="KW-0808">Transferase</keyword>
<dbReference type="SUPFAM" id="SSF55874">
    <property type="entry name" value="ATPase domain of HSP90 chaperone/DNA topoisomerase II/histidine kinase"/>
    <property type="match status" value="1"/>
</dbReference>
<evidence type="ECO:0000256" key="9">
    <source>
        <dbReference type="ARBA" id="ARBA00022741"/>
    </source>
</evidence>
<keyword evidence="11" id="KW-0067">ATP-binding</keyword>
<dbReference type="InterPro" id="IPR003660">
    <property type="entry name" value="HAMP_dom"/>
</dbReference>
<dbReference type="InterPro" id="IPR003661">
    <property type="entry name" value="HisK_dim/P_dom"/>
</dbReference>
<feature type="transmembrane region" description="Helical" evidence="15">
    <location>
        <begin position="18"/>
        <end position="39"/>
    </location>
</feature>
<dbReference type="SUPFAM" id="SSF47384">
    <property type="entry name" value="Homodimeric domain of signal transducing histidine kinase"/>
    <property type="match status" value="1"/>
</dbReference>
<dbReference type="Gene3D" id="3.30.450.300">
    <property type="entry name" value="Sensor histidine kinase RisS, periplasmic domain"/>
    <property type="match status" value="1"/>
</dbReference>
<keyword evidence="6" id="KW-0597">Phosphoprotein</keyword>
<dbReference type="InterPro" id="IPR005467">
    <property type="entry name" value="His_kinase_dom"/>
</dbReference>
<dbReference type="PANTHER" id="PTHR44936:SF5">
    <property type="entry name" value="SENSOR HISTIDINE KINASE ENVZ"/>
    <property type="match status" value="1"/>
</dbReference>
<keyword evidence="5" id="KW-0997">Cell inner membrane</keyword>
<dbReference type="SMART" id="SM00388">
    <property type="entry name" value="HisKA"/>
    <property type="match status" value="1"/>
</dbReference>
<accession>A0A6L6YJ94</accession>
<keyword evidence="12 15" id="KW-1133">Transmembrane helix</keyword>
<evidence type="ECO:0000256" key="14">
    <source>
        <dbReference type="ARBA" id="ARBA00023136"/>
    </source>
</evidence>
<dbReference type="Pfam" id="PF00512">
    <property type="entry name" value="HisKA"/>
    <property type="match status" value="1"/>
</dbReference>
<dbReference type="GO" id="GO:0005886">
    <property type="term" value="C:plasma membrane"/>
    <property type="evidence" value="ECO:0007669"/>
    <property type="project" value="UniProtKB-SubCell"/>
</dbReference>
<keyword evidence="9" id="KW-0547">Nucleotide-binding</keyword>
<evidence type="ECO:0000256" key="8">
    <source>
        <dbReference type="ARBA" id="ARBA00022692"/>
    </source>
</evidence>
<dbReference type="InterPro" id="IPR036890">
    <property type="entry name" value="HATPase_C_sf"/>
</dbReference>
<evidence type="ECO:0000256" key="2">
    <source>
        <dbReference type="ARBA" id="ARBA00004429"/>
    </source>
</evidence>
<dbReference type="AlphaFoldDB" id="A0A6L6YJ94"/>
<sequence length="471" mass="52166">MADSKDKESAASQFFSGLFWKTFGMLFILVLTSVGAWLYGLSVLDEEPRALSASQRITSITTLTRYALISADTSYRFDLIMALAQREGLNILPKEPSDRVEPLEGDRLNDLILENVRSSLGKDTMLARRINGMPGLWVSFKIDEDEYWLRCERSSNPPRLGTNWIFWFGGMLFVCTLFTVLLTNRLIDPLSRLSSYARQLGRGILPEPLPLDGPREIREVNESFNVMVSDLKRLQSDRELLLAGVSHDLRTPITRLRLEVELAPISEETRNAMCSDLDQMESIVKQFMAYVRQGETELSVVDISSTLREVIAANRLSTQPDVTLKVSIDDNLEVRANPTDLARAIQNMIVNAGKYGRSTDGRLNLTIVLRHLKKKSLAELIVSDDGKGLPANDLERVLRPFERGDTARGNASGTGLGLSIVTRVAKAGGGSVRLVQNIPNGLSVQMIMPLVPSSSLVRQSGPSGTDNQSKA</sequence>
<dbReference type="SUPFAM" id="SSF158472">
    <property type="entry name" value="HAMP domain-like"/>
    <property type="match status" value="1"/>
</dbReference>
<evidence type="ECO:0000256" key="6">
    <source>
        <dbReference type="ARBA" id="ARBA00022553"/>
    </source>
</evidence>
<dbReference type="Pfam" id="PF16524">
    <property type="entry name" value="RisS_PPD"/>
    <property type="match status" value="1"/>
</dbReference>
<evidence type="ECO:0000256" key="10">
    <source>
        <dbReference type="ARBA" id="ARBA00022777"/>
    </source>
</evidence>
<evidence type="ECO:0000256" key="1">
    <source>
        <dbReference type="ARBA" id="ARBA00000085"/>
    </source>
</evidence>
<feature type="domain" description="Histidine kinase" evidence="16">
    <location>
        <begin position="244"/>
        <end position="452"/>
    </location>
</feature>
<evidence type="ECO:0000256" key="7">
    <source>
        <dbReference type="ARBA" id="ARBA00022679"/>
    </source>
</evidence>
<evidence type="ECO:0000259" key="16">
    <source>
        <dbReference type="PROSITE" id="PS50109"/>
    </source>
</evidence>
<evidence type="ECO:0000256" key="13">
    <source>
        <dbReference type="ARBA" id="ARBA00023012"/>
    </source>
</evidence>
<dbReference type="GO" id="GO:0000155">
    <property type="term" value="F:phosphorelay sensor kinase activity"/>
    <property type="evidence" value="ECO:0007669"/>
    <property type="project" value="InterPro"/>
</dbReference>
<comment type="caution">
    <text evidence="18">The sequence shown here is derived from an EMBL/GenBank/DDBJ whole genome shotgun (WGS) entry which is preliminary data.</text>
</comment>
<dbReference type="GO" id="GO:0005524">
    <property type="term" value="F:ATP binding"/>
    <property type="evidence" value="ECO:0007669"/>
    <property type="project" value="UniProtKB-KW"/>
</dbReference>
<gene>
    <name evidence="18" type="ORF">E5987_11015</name>
</gene>
<evidence type="ECO:0000256" key="15">
    <source>
        <dbReference type="SAM" id="Phobius"/>
    </source>
</evidence>
<dbReference type="OrthoDB" id="9804645at2"/>
<dbReference type="InterPro" id="IPR036097">
    <property type="entry name" value="HisK_dim/P_sf"/>
</dbReference>
<dbReference type="Pfam" id="PF02518">
    <property type="entry name" value="HATPase_c"/>
    <property type="match status" value="1"/>
</dbReference>
<keyword evidence="14 15" id="KW-0472">Membrane</keyword>
<dbReference type="Proteomes" id="UP000472580">
    <property type="component" value="Unassembled WGS sequence"/>
</dbReference>
<proteinExistence type="predicted"/>
<dbReference type="InterPro" id="IPR004358">
    <property type="entry name" value="Sig_transdc_His_kin-like_C"/>
</dbReference>
<reference evidence="18 19" key="1">
    <citation type="submission" date="2019-12" db="EMBL/GenBank/DDBJ databases">
        <title>Microbes associate with the intestines of laboratory mice.</title>
        <authorList>
            <person name="Navarre W."/>
            <person name="Wong E."/>
        </authorList>
    </citation>
    <scope>NUCLEOTIDE SEQUENCE [LARGE SCALE GENOMIC DNA]</scope>
    <source>
        <strain evidence="18 19">NM82_D38</strain>
    </source>
</reference>
<keyword evidence="8 15" id="KW-0812">Transmembrane</keyword>
<dbReference type="PANTHER" id="PTHR44936">
    <property type="entry name" value="SENSOR PROTEIN CREC"/>
    <property type="match status" value="1"/>
</dbReference>
<dbReference type="EC" id="2.7.13.3" evidence="3"/>
<dbReference type="PRINTS" id="PR00344">
    <property type="entry name" value="BCTRLSENSOR"/>
</dbReference>
<dbReference type="InterPro" id="IPR003594">
    <property type="entry name" value="HATPase_dom"/>
</dbReference>
<evidence type="ECO:0000256" key="12">
    <source>
        <dbReference type="ARBA" id="ARBA00022989"/>
    </source>
</evidence>
<evidence type="ECO:0000256" key="5">
    <source>
        <dbReference type="ARBA" id="ARBA00022519"/>
    </source>
</evidence>
<feature type="transmembrane region" description="Helical" evidence="15">
    <location>
        <begin position="164"/>
        <end position="183"/>
    </location>
</feature>
<dbReference type="SMART" id="SM00387">
    <property type="entry name" value="HATPase_c"/>
    <property type="match status" value="1"/>
</dbReference>